<proteinExistence type="predicted"/>
<sequence length="128" mass="14388">MALIVSSQLNLKNALVPLSDKLDENNFSTWQKSVLLTLRTLKLIDHLSYDKIPPQYESVPAIDDESDSASKTTGEGGTSVNTIKKTPKSPILQESKLGKRYITISQLLQILAFKASRLSWSDKEDRYY</sequence>
<organism evidence="2 3">
    <name type="scientific">Stylosanthes scabra</name>
    <dbReference type="NCBI Taxonomy" id="79078"/>
    <lineage>
        <taxon>Eukaryota</taxon>
        <taxon>Viridiplantae</taxon>
        <taxon>Streptophyta</taxon>
        <taxon>Embryophyta</taxon>
        <taxon>Tracheophyta</taxon>
        <taxon>Spermatophyta</taxon>
        <taxon>Magnoliopsida</taxon>
        <taxon>eudicotyledons</taxon>
        <taxon>Gunneridae</taxon>
        <taxon>Pentapetalae</taxon>
        <taxon>rosids</taxon>
        <taxon>fabids</taxon>
        <taxon>Fabales</taxon>
        <taxon>Fabaceae</taxon>
        <taxon>Papilionoideae</taxon>
        <taxon>50 kb inversion clade</taxon>
        <taxon>dalbergioids sensu lato</taxon>
        <taxon>Dalbergieae</taxon>
        <taxon>Pterocarpus clade</taxon>
        <taxon>Stylosanthes</taxon>
    </lineage>
</organism>
<name>A0ABU6VKE2_9FABA</name>
<accession>A0ABU6VKE2</accession>
<reference evidence="2 3" key="1">
    <citation type="journal article" date="2023" name="Plants (Basel)">
        <title>Bridging the Gap: Combining Genomics and Transcriptomics Approaches to Understand Stylosanthes scabra, an Orphan Legume from the Brazilian Caatinga.</title>
        <authorList>
            <person name="Ferreira-Neto J.R.C."/>
            <person name="da Silva M.D."/>
            <person name="Binneck E."/>
            <person name="de Melo N.F."/>
            <person name="da Silva R.H."/>
            <person name="de Melo A.L.T.M."/>
            <person name="Pandolfi V."/>
            <person name="Bustamante F.O."/>
            <person name="Brasileiro-Vidal A.C."/>
            <person name="Benko-Iseppon A.M."/>
        </authorList>
    </citation>
    <scope>NUCLEOTIDE SEQUENCE [LARGE SCALE GENOMIC DNA]</scope>
    <source>
        <tissue evidence="2">Leaves</tissue>
    </source>
</reference>
<gene>
    <name evidence="2" type="ORF">PIB30_065134</name>
</gene>
<evidence type="ECO:0000256" key="1">
    <source>
        <dbReference type="SAM" id="MobiDB-lite"/>
    </source>
</evidence>
<dbReference type="EMBL" id="JASCZI010151680">
    <property type="protein sequence ID" value="MED6174037.1"/>
    <property type="molecule type" value="Genomic_DNA"/>
</dbReference>
<dbReference type="Proteomes" id="UP001341840">
    <property type="component" value="Unassembled WGS sequence"/>
</dbReference>
<evidence type="ECO:0000313" key="3">
    <source>
        <dbReference type="Proteomes" id="UP001341840"/>
    </source>
</evidence>
<protein>
    <recommendedName>
        <fullName evidence="4">Retrotransposon Copia-like N-terminal domain-containing protein</fullName>
    </recommendedName>
</protein>
<feature type="compositionally biased region" description="Polar residues" evidence="1">
    <location>
        <begin position="69"/>
        <end position="84"/>
    </location>
</feature>
<feature type="region of interest" description="Disordered" evidence="1">
    <location>
        <begin position="60"/>
        <end position="87"/>
    </location>
</feature>
<evidence type="ECO:0008006" key="4">
    <source>
        <dbReference type="Google" id="ProtNLM"/>
    </source>
</evidence>
<evidence type="ECO:0000313" key="2">
    <source>
        <dbReference type="EMBL" id="MED6174037.1"/>
    </source>
</evidence>
<comment type="caution">
    <text evidence="2">The sequence shown here is derived from an EMBL/GenBank/DDBJ whole genome shotgun (WGS) entry which is preliminary data.</text>
</comment>
<keyword evidence="3" id="KW-1185">Reference proteome</keyword>